<feature type="domain" description="Zn(2)-C6 fungal-type" evidence="6">
    <location>
        <begin position="69"/>
        <end position="99"/>
    </location>
</feature>
<comment type="caution">
    <text evidence="7">The sequence shown here is derived from an EMBL/GenBank/DDBJ whole genome shotgun (WGS) entry which is preliminary data.</text>
</comment>
<evidence type="ECO:0000256" key="1">
    <source>
        <dbReference type="ARBA" id="ARBA00022723"/>
    </source>
</evidence>
<dbReference type="PROSITE" id="PS00463">
    <property type="entry name" value="ZN2_CY6_FUNGAL_1"/>
    <property type="match status" value="1"/>
</dbReference>
<name>A0AAV9HHG6_9PEZI</name>
<dbReference type="InterPro" id="IPR053181">
    <property type="entry name" value="EcdB-like_regulator"/>
</dbReference>
<dbReference type="InterPro" id="IPR001138">
    <property type="entry name" value="Zn2Cys6_DnaBD"/>
</dbReference>
<keyword evidence="5" id="KW-1133">Transmembrane helix</keyword>
<feature type="compositionally biased region" description="Low complexity" evidence="4">
    <location>
        <begin position="44"/>
        <end position="57"/>
    </location>
</feature>
<evidence type="ECO:0000259" key="6">
    <source>
        <dbReference type="PROSITE" id="PS50048"/>
    </source>
</evidence>
<dbReference type="PANTHER" id="PTHR47785:SF6">
    <property type="entry name" value="ZN(II)2CYS6 TRANSCRIPTION FACTOR (EUROFUNG)"/>
    <property type="match status" value="1"/>
</dbReference>
<dbReference type="InterPro" id="IPR036864">
    <property type="entry name" value="Zn2-C6_fun-type_DNA-bd_sf"/>
</dbReference>
<evidence type="ECO:0000313" key="7">
    <source>
        <dbReference type="EMBL" id="KAK4459893.1"/>
    </source>
</evidence>
<reference evidence="7" key="1">
    <citation type="journal article" date="2023" name="Mol. Phylogenet. Evol.">
        <title>Genome-scale phylogeny and comparative genomics of the fungal order Sordariales.</title>
        <authorList>
            <person name="Hensen N."/>
            <person name="Bonometti L."/>
            <person name="Westerberg I."/>
            <person name="Brannstrom I.O."/>
            <person name="Guillou S."/>
            <person name="Cros-Aarteil S."/>
            <person name="Calhoun S."/>
            <person name="Haridas S."/>
            <person name="Kuo A."/>
            <person name="Mondo S."/>
            <person name="Pangilinan J."/>
            <person name="Riley R."/>
            <person name="LaButti K."/>
            <person name="Andreopoulos B."/>
            <person name="Lipzen A."/>
            <person name="Chen C."/>
            <person name="Yan M."/>
            <person name="Daum C."/>
            <person name="Ng V."/>
            <person name="Clum A."/>
            <person name="Steindorff A."/>
            <person name="Ohm R.A."/>
            <person name="Martin F."/>
            <person name="Silar P."/>
            <person name="Natvig D.O."/>
            <person name="Lalanne C."/>
            <person name="Gautier V."/>
            <person name="Ament-Velasquez S.L."/>
            <person name="Kruys A."/>
            <person name="Hutchinson M.I."/>
            <person name="Powell A.J."/>
            <person name="Barry K."/>
            <person name="Miller A.N."/>
            <person name="Grigoriev I.V."/>
            <person name="Debuchy R."/>
            <person name="Gladieux P."/>
            <person name="Hiltunen Thoren M."/>
            <person name="Johannesson H."/>
        </authorList>
    </citation>
    <scope>NUCLEOTIDE SEQUENCE</scope>
    <source>
        <strain evidence="7">PSN324</strain>
    </source>
</reference>
<dbReference type="Pfam" id="PF04082">
    <property type="entry name" value="Fungal_trans"/>
    <property type="match status" value="1"/>
</dbReference>
<dbReference type="Proteomes" id="UP001321749">
    <property type="component" value="Unassembled WGS sequence"/>
</dbReference>
<dbReference type="InterPro" id="IPR007219">
    <property type="entry name" value="XnlR_reg_dom"/>
</dbReference>
<dbReference type="GO" id="GO:0006351">
    <property type="term" value="P:DNA-templated transcription"/>
    <property type="evidence" value="ECO:0007669"/>
    <property type="project" value="InterPro"/>
</dbReference>
<dbReference type="CDD" id="cd00067">
    <property type="entry name" value="GAL4"/>
    <property type="match status" value="1"/>
</dbReference>
<keyword evidence="8" id="KW-1185">Reference proteome</keyword>
<organism evidence="7 8">
    <name type="scientific">Cladorrhinum samala</name>
    <dbReference type="NCBI Taxonomy" id="585594"/>
    <lineage>
        <taxon>Eukaryota</taxon>
        <taxon>Fungi</taxon>
        <taxon>Dikarya</taxon>
        <taxon>Ascomycota</taxon>
        <taxon>Pezizomycotina</taxon>
        <taxon>Sordariomycetes</taxon>
        <taxon>Sordariomycetidae</taxon>
        <taxon>Sordariales</taxon>
        <taxon>Podosporaceae</taxon>
        <taxon>Cladorrhinum</taxon>
    </lineage>
</organism>
<feature type="region of interest" description="Disordered" evidence="4">
    <location>
        <begin position="1"/>
        <end position="68"/>
    </location>
</feature>
<evidence type="ECO:0000256" key="3">
    <source>
        <dbReference type="SAM" id="Coils"/>
    </source>
</evidence>
<gene>
    <name evidence="7" type="ORF">QBC42DRAFT_273443</name>
</gene>
<feature type="transmembrane region" description="Helical" evidence="5">
    <location>
        <begin position="672"/>
        <end position="693"/>
    </location>
</feature>
<reference evidence="7" key="2">
    <citation type="submission" date="2023-06" db="EMBL/GenBank/DDBJ databases">
        <authorList>
            <consortium name="Lawrence Berkeley National Laboratory"/>
            <person name="Mondo S.J."/>
            <person name="Hensen N."/>
            <person name="Bonometti L."/>
            <person name="Westerberg I."/>
            <person name="Brannstrom I.O."/>
            <person name="Guillou S."/>
            <person name="Cros-Aarteil S."/>
            <person name="Calhoun S."/>
            <person name="Haridas S."/>
            <person name="Kuo A."/>
            <person name="Pangilinan J."/>
            <person name="Riley R."/>
            <person name="Labutti K."/>
            <person name="Andreopoulos B."/>
            <person name="Lipzen A."/>
            <person name="Chen C."/>
            <person name="Yanf M."/>
            <person name="Daum C."/>
            <person name="Ng V."/>
            <person name="Clum A."/>
            <person name="Steindorff A."/>
            <person name="Ohm R."/>
            <person name="Martin F."/>
            <person name="Silar P."/>
            <person name="Natvig D."/>
            <person name="Lalanne C."/>
            <person name="Gautier V."/>
            <person name="Ament-Velasquez S.L."/>
            <person name="Kruys A."/>
            <person name="Hutchinson M.I."/>
            <person name="Powell A.J."/>
            <person name="Barry K."/>
            <person name="Miller A.N."/>
            <person name="Grigoriev I.V."/>
            <person name="Debuchy R."/>
            <person name="Gladieux P."/>
            <person name="Thoren M.H."/>
            <person name="Johannesson H."/>
        </authorList>
    </citation>
    <scope>NUCLEOTIDE SEQUENCE</scope>
    <source>
        <strain evidence="7">PSN324</strain>
    </source>
</reference>
<evidence type="ECO:0000256" key="2">
    <source>
        <dbReference type="ARBA" id="ARBA00023242"/>
    </source>
</evidence>
<keyword evidence="5" id="KW-0472">Membrane</keyword>
<keyword evidence="5" id="KW-0812">Transmembrane</keyword>
<keyword evidence="3" id="KW-0175">Coiled coil</keyword>
<keyword evidence="2" id="KW-0539">Nucleus</keyword>
<dbReference type="CDD" id="cd12148">
    <property type="entry name" value="fungal_TF_MHR"/>
    <property type="match status" value="1"/>
</dbReference>
<dbReference type="SMART" id="SM00066">
    <property type="entry name" value="GAL4"/>
    <property type="match status" value="1"/>
</dbReference>
<accession>A0AAV9HHG6</accession>
<evidence type="ECO:0000256" key="4">
    <source>
        <dbReference type="SAM" id="MobiDB-lite"/>
    </source>
</evidence>
<dbReference type="GO" id="GO:0003677">
    <property type="term" value="F:DNA binding"/>
    <property type="evidence" value="ECO:0007669"/>
    <property type="project" value="InterPro"/>
</dbReference>
<keyword evidence="1" id="KW-0479">Metal-binding</keyword>
<proteinExistence type="predicted"/>
<dbReference type="PANTHER" id="PTHR47785">
    <property type="entry name" value="ZN(II)2CYS6 TRANSCRIPTION FACTOR (EUROFUNG)-RELATED-RELATED"/>
    <property type="match status" value="1"/>
</dbReference>
<dbReference type="GO" id="GO:0000981">
    <property type="term" value="F:DNA-binding transcription factor activity, RNA polymerase II-specific"/>
    <property type="evidence" value="ECO:0007669"/>
    <property type="project" value="InterPro"/>
</dbReference>
<protein>
    <recommendedName>
        <fullName evidence="6">Zn(2)-C6 fungal-type domain-containing protein</fullName>
    </recommendedName>
</protein>
<evidence type="ECO:0000256" key="5">
    <source>
        <dbReference type="SAM" id="Phobius"/>
    </source>
</evidence>
<dbReference type="Gene3D" id="4.10.240.10">
    <property type="entry name" value="Zn(2)-C6 fungal-type DNA-binding domain"/>
    <property type="match status" value="1"/>
</dbReference>
<dbReference type="EMBL" id="MU865024">
    <property type="protein sequence ID" value="KAK4459893.1"/>
    <property type="molecule type" value="Genomic_DNA"/>
</dbReference>
<dbReference type="PROSITE" id="PS50048">
    <property type="entry name" value="ZN2_CY6_FUNGAL_2"/>
    <property type="match status" value="1"/>
</dbReference>
<feature type="coiled-coil region" evidence="3">
    <location>
        <begin position="111"/>
        <end position="138"/>
    </location>
</feature>
<dbReference type="AlphaFoldDB" id="A0AAV9HHG6"/>
<dbReference type="Pfam" id="PF00172">
    <property type="entry name" value="Zn_clus"/>
    <property type="match status" value="1"/>
</dbReference>
<sequence>MQGLKNIQCLNNPRPTLSRELTHQDKVLGNMSDPPPTPTATSQTLDDSPSLPESSSSTKKRRGAIAAQACDTCRQRKQRCDEQRPKCGTCRNLDQPCNYREAPPTKKDKTMVEILERVKNLEEHLQRLGGKLEGVTSQPSNPVFSPISVQPNNFAHPESGILAPAHPAASFHLSDTSHFNLGGEDQYKYVSSVHEMLGWPAISQLLSSIQSKVPNHDISSSERDGVAIMLSIHRCTDECVPIEPLGPTAKQSAIDKPGLSWDSLHALSKAYFDTFNPIYPILDHQSFMTETLPSVFNDGFSPSATSAVVFLVFALGEVALAGFDGPPIHVYNGRASGVRGGSKGRPPGVEWFNEARRRMGFHLSEVNLENIQMFSLAGTYHGTCFCPTGFWRMTRAASQACQALIDSNPRALSGPNADLIRRAFWHCSIMETCLNLELGFPLPGLQRLEETVGLPGFDAAFYKDPYLSDQESHIQEHLASQIALRRMLVDFHNKLSQSTAAQPFSSAWTSPLTIRLRIQQAALELGQWRGLLPAHFIWPEDSHGAFPNSMAGATVTNSMALHPPANTAMSPGIMQARSSSIGSSSLNATPPQMFTTDLDSPPAQYPYAFDVQAALLRSRYYYAKYLIHRPFLYKALHYPESMTDDDALGVAHCLKASLKWPIAMSPTCKRKRLVPCMFFFTQSFFGILVLLHLSTTVPILRNIRATLCGDRFETDARETVGLYLDWLRDLKVIDVGTVWHWDVVKAIYGLED</sequence>
<evidence type="ECO:0000313" key="8">
    <source>
        <dbReference type="Proteomes" id="UP001321749"/>
    </source>
</evidence>
<dbReference type="SUPFAM" id="SSF57701">
    <property type="entry name" value="Zn2/Cys6 DNA-binding domain"/>
    <property type="match status" value="1"/>
</dbReference>
<dbReference type="GO" id="GO:0008270">
    <property type="term" value="F:zinc ion binding"/>
    <property type="evidence" value="ECO:0007669"/>
    <property type="project" value="InterPro"/>
</dbReference>